<dbReference type="GO" id="GO:0005634">
    <property type="term" value="C:nucleus"/>
    <property type="evidence" value="ECO:0007669"/>
    <property type="project" value="UniProtKB-SubCell"/>
</dbReference>
<evidence type="ECO:0000256" key="4">
    <source>
        <dbReference type="ARBA" id="ARBA00023163"/>
    </source>
</evidence>
<evidence type="ECO:0000256" key="5">
    <source>
        <dbReference type="ARBA" id="ARBA00023242"/>
    </source>
</evidence>
<dbReference type="AlphaFoldDB" id="A0A218X033"/>
<evidence type="ECO:0000256" key="1">
    <source>
        <dbReference type="ARBA" id="ARBA00004123"/>
    </source>
</evidence>
<keyword evidence="2 6" id="KW-0678">Repressor</keyword>
<reference evidence="9" key="2">
    <citation type="submission" date="2017-06" db="EMBL/GenBank/DDBJ databases">
        <title>The pomegranate genome and the genomics of punicalagin biosynthesis.</title>
        <authorList>
            <person name="Xu C."/>
        </authorList>
    </citation>
    <scope>NUCLEOTIDE SEQUENCE [LARGE SCALE GENOMIC DNA]</scope>
    <source>
        <tissue evidence="9">Fresh leaf</tissue>
    </source>
</reference>
<feature type="domain" description="OVATE" evidence="8">
    <location>
        <begin position="204"/>
        <end position="267"/>
    </location>
</feature>
<proteinExistence type="predicted"/>
<dbReference type="Pfam" id="PF04844">
    <property type="entry name" value="Ovate"/>
    <property type="match status" value="1"/>
</dbReference>
<evidence type="ECO:0000256" key="7">
    <source>
        <dbReference type="SAM" id="MobiDB-lite"/>
    </source>
</evidence>
<protein>
    <recommendedName>
        <fullName evidence="6">Transcription repressor</fullName>
    </recommendedName>
    <alternativeName>
        <fullName evidence="6">Ovate family protein</fullName>
    </alternativeName>
</protein>
<dbReference type="Proteomes" id="UP000233551">
    <property type="component" value="Unassembled WGS sequence"/>
</dbReference>
<comment type="function">
    <text evidence="6">Transcriptional repressor that regulates multiple aspects of plant growth and development.</text>
</comment>
<dbReference type="EMBL" id="MTKT01002501">
    <property type="protein sequence ID" value="OWM78188.1"/>
    <property type="molecule type" value="Genomic_DNA"/>
</dbReference>
<feature type="compositionally biased region" description="Basic residues" evidence="7">
    <location>
        <begin position="287"/>
        <end position="300"/>
    </location>
</feature>
<keyword evidence="5 6" id="KW-0539">Nucleus</keyword>
<reference evidence="10 12" key="3">
    <citation type="submission" date="2017-11" db="EMBL/GenBank/DDBJ databases">
        <title>De-novo sequencing of pomegranate (Punica granatum L.) genome.</title>
        <authorList>
            <person name="Akparov Z."/>
            <person name="Amiraslanov A."/>
            <person name="Hajiyeva S."/>
            <person name="Abbasov M."/>
            <person name="Kaur K."/>
            <person name="Hamwieh A."/>
            <person name="Solovyev V."/>
            <person name="Salamov A."/>
            <person name="Braich B."/>
            <person name="Kosarev P."/>
            <person name="Mahmoud A."/>
            <person name="Hajiyev E."/>
            <person name="Babayeva S."/>
            <person name="Izzatullayeva V."/>
            <person name="Mammadov A."/>
            <person name="Mammadov A."/>
            <person name="Sharifova S."/>
            <person name="Ojaghi J."/>
            <person name="Eynullazada K."/>
            <person name="Bayramov B."/>
            <person name="Abdulazimova A."/>
            <person name="Shahmuradov I."/>
        </authorList>
    </citation>
    <scope>NUCLEOTIDE SEQUENCE [LARGE SCALE GENOMIC DNA]</scope>
    <source>
        <strain evidence="10">AG2017</strain>
        <strain evidence="12">cv. AG2017</strain>
        <tissue evidence="10">Leaf</tissue>
    </source>
</reference>
<evidence type="ECO:0000256" key="6">
    <source>
        <dbReference type="RuleBase" id="RU367028"/>
    </source>
</evidence>
<name>A0A218X033_PUNGR</name>
<reference evidence="11" key="1">
    <citation type="journal article" date="2017" name="Plant J.">
        <title>The pomegranate (Punica granatum L.) genome and the genomics of punicalagin biosynthesis.</title>
        <authorList>
            <person name="Qin G."/>
            <person name="Xu C."/>
            <person name="Ming R."/>
            <person name="Tang H."/>
            <person name="Guyot R."/>
            <person name="Kramer E.M."/>
            <person name="Hu Y."/>
            <person name="Yi X."/>
            <person name="Qi Y."/>
            <person name="Xu X."/>
            <person name="Gao Z."/>
            <person name="Pan H."/>
            <person name="Jian J."/>
            <person name="Tian Y."/>
            <person name="Yue Z."/>
            <person name="Xu Y."/>
        </authorList>
    </citation>
    <scope>NUCLEOTIDE SEQUENCE [LARGE SCALE GENOMIC DNA]</scope>
    <source>
        <strain evidence="11">cv. Dabenzi</strain>
    </source>
</reference>
<dbReference type="STRING" id="22663.A0A218X033"/>
<keyword evidence="12" id="KW-1185">Reference proteome</keyword>
<dbReference type="GeneID" id="116201581"/>
<sequence>MPKKKLHKSLQDYLSKIKNKPTPNLQNPKKFILSGCKHPMTRSFAVDRTRIDDATNKDDGAALADIDRFLLENFKSLYLRDEDSTYCNSNVAKDKKGKGSNVIPVDKESCAGGILFDSPRFLEPPRDLCGSARFFVGPGSSSSLMEEARSSTTSTAGAATTTTTATTITVATTSGMSFTESMADNDSMSDCQNEVKLPDDCIAVLAHSSLPNEDFRRSMREMVDARLRSHGQVDWEFMEELLFCYLNLNEKKSHKYILNAFVDLIVALRRSNGRPLVRHQEPGRVARGTRRRRTRREIVT</sequence>
<comment type="subcellular location">
    <subcellularLocation>
        <location evidence="1 6">Nucleus</location>
    </subcellularLocation>
</comment>
<keyword evidence="3 6" id="KW-0805">Transcription regulation</keyword>
<dbReference type="GO" id="GO:0045892">
    <property type="term" value="P:negative regulation of DNA-templated transcription"/>
    <property type="evidence" value="ECO:0007669"/>
    <property type="project" value="UniProtKB-UniRule"/>
</dbReference>
<evidence type="ECO:0000256" key="2">
    <source>
        <dbReference type="ARBA" id="ARBA00022491"/>
    </source>
</evidence>
<evidence type="ECO:0000256" key="3">
    <source>
        <dbReference type="ARBA" id="ARBA00023015"/>
    </source>
</evidence>
<evidence type="ECO:0000313" key="11">
    <source>
        <dbReference type="Proteomes" id="UP000197138"/>
    </source>
</evidence>
<organism evidence="9 11">
    <name type="scientific">Punica granatum</name>
    <name type="common">Pomegranate</name>
    <dbReference type="NCBI Taxonomy" id="22663"/>
    <lineage>
        <taxon>Eukaryota</taxon>
        <taxon>Viridiplantae</taxon>
        <taxon>Streptophyta</taxon>
        <taxon>Embryophyta</taxon>
        <taxon>Tracheophyta</taxon>
        <taxon>Spermatophyta</taxon>
        <taxon>Magnoliopsida</taxon>
        <taxon>eudicotyledons</taxon>
        <taxon>Gunneridae</taxon>
        <taxon>Pentapetalae</taxon>
        <taxon>rosids</taxon>
        <taxon>malvids</taxon>
        <taxon>Myrtales</taxon>
        <taxon>Lythraceae</taxon>
        <taxon>Punica</taxon>
    </lineage>
</organism>
<dbReference type="EMBL" id="PGOL01002454">
    <property type="protein sequence ID" value="PKI47841.1"/>
    <property type="molecule type" value="Genomic_DNA"/>
</dbReference>
<evidence type="ECO:0000259" key="8">
    <source>
        <dbReference type="PROSITE" id="PS51754"/>
    </source>
</evidence>
<gene>
    <name evidence="9" type="ORF">CDL15_Pgr015007</name>
    <name evidence="10" type="ORF">CRG98_031802</name>
</gene>
<dbReference type="OrthoDB" id="689980at2759"/>
<accession>A0A218X033</accession>
<dbReference type="PANTHER" id="PTHR33057:SF117">
    <property type="entry name" value="TRANSCRIPTION REPRESSOR OFP14"/>
    <property type="match status" value="1"/>
</dbReference>
<dbReference type="InterPro" id="IPR038933">
    <property type="entry name" value="Ovate"/>
</dbReference>
<keyword evidence="4 6" id="KW-0804">Transcription</keyword>
<dbReference type="NCBIfam" id="TIGR01568">
    <property type="entry name" value="A_thal_3678"/>
    <property type="match status" value="1"/>
</dbReference>
<evidence type="ECO:0000313" key="9">
    <source>
        <dbReference type="EMBL" id="OWM78188.1"/>
    </source>
</evidence>
<dbReference type="PANTHER" id="PTHR33057">
    <property type="entry name" value="TRANSCRIPTION REPRESSOR OFP7-RELATED"/>
    <property type="match status" value="1"/>
</dbReference>
<dbReference type="PROSITE" id="PS51754">
    <property type="entry name" value="OVATE"/>
    <property type="match status" value="1"/>
</dbReference>
<evidence type="ECO:0000313" key="12">
    <source>
        <dbReference type="Proteomes" id="UP000233551"/>
    </source>
</evidence>
<evidence type="ECO:0000313" key="10">
    <source>
        <dbReference type="EMBL" id="PKI47841.1"/>
    </source>
</evidence>
<dbReference type="Proteomes" id="UP000197138">
    <property type="component" value="Unassembled WGS sequence"/>
</dbReference>
<comment type="caution">
    <text evidence="9">The sequence shown here is derived from an EMBL/GenBank/DDBJ whole genome shotgun (WGS) entry which is preliminary data.</text>
</comment>
<feature type="region of interest" description="Disordered" evidence="7">
    <location>
        <begin position="281"/>
        <end position="300"/>
    </location>
</feature>
<dbReference type="InterPro" id="IPR006458">
    <property type="entry name" value="Ovate_C"/>
</dbReference>